<dbReference type="SUPFAM" id="SSF53790">
    <property type="entry name" value="Tetrapyrrole methylase"/>
    <property type="match status" value="1"/>
</dbReference>
<keyword evidence="2" id="KW-0489">Methyltransferase</keyword>
<keyword evidence="3" id="KW-1185">Reference proteome</keyword>
<accession>A0ABT0NAI4</accession>
<protein>
    <submittedName>
        <fullName evidence="2">SAM-dependent methyltransferase</fullName>
    </submittedName>
</protein>
<dbReference type="InterPro" id="IPR000878">
    <property type="entry name" value="4pyrrol_Mease"/>
</dbReference>
<evidence type="ECO:0000313" key="2">
    <source>
        <dbReference type="EMBL" id="MCL2915424.1"/>
    </source>
</evidence>
<keyword evidence="2" id="KW-0808">Transferase</keyword>
<proteinExistence type="predicted"/>
<dbReference type="Proteomes" id="UP001202831">
    <property type="component" value="Unassembled WGS sequence"/>
</dbReference>
<dbReference type="InterPro" id="IPR035996">
    <property type="entry name" value="4pyrrol_Methylase_sf"/>
</dbReference>
<sequence>MSKGSLVCVGTGLKMAGHISVISRSYIEHADKVFTLMPDVHTQQWIARLNPSLVNLQQFYAQPGQVKSRRDTYHQMVDAMMQAVRAGERVVGAFYGHPGVFACVPHMAIAQAREEGFEAHMEPGISAEACLWADMGIDPGDYGHQSFEASQFMFFKRTPDPAAHLLLWQIALAGEHTLTQFSTTSERLEILVRYLQQWYPADHKVAIYEAANLPVQQPRIDWLELQALPGTRLTAASTLLIPPSRPQEYNYDLLQQLGITPEDFG</sequence>
<gene>
    <name evidence="2" type="ORF">L2725_16850</name>
</gene>
<dbReference type="EMBL" id="JAKIKT010000007">
    <property type="protein sequence ID" value="MCL2915424.1"/>
    <property type="molecule type" value="Genomic_DNA"/>
</dbReference>
<reference evidence="2 3" key="1">
    <citation type="submission" date="2022-01" db="EMBL/GenBank/DDBJ databases">
        <title>Whole genome-based taxonomy of the Shewanellaceae.</title>
        <authorList>
            <person name="Martin-Rodriguez A.J."/>
        </authorList>
    </citation>
    <scope>NUCLEOTIDE SEQUENCE [LARGE SCALE GENOMIC DNA]</scope>
    <source>
        <strain evidence="2 3">DSM 21332</strain>
    </source>
</reference>
<evidence type="ECO:0000313" key="3">
    <source>
        <dbReference type="Proteomes" id="UP001202831"/>
    </source>
</evidence>
<feature type="domain" description="Tetrapyrrole methylase" evidence="1">
    <location>
        <begin position="6"/>
        <end position="217"/>
    </location>
</feature>
<dbReference type="GO" id="GO:0008168">
    <property type="term" value="F:methyltransferase activity"/>
    <property type="evidence" value="ECO:0007669"/>
    <property type="project" value="UniProtKB-KW"/>
</dbReference>
<dbReference type="Gene3D" id="3.40.1010.10">
    <property type="entry name" value="Cobalt-precorrin-4 Transmethylase, Domain 1"/>
    <property type="match status" value="1"/>
</dbReference>
<evidence type="ECO:0000259" key="1">
    <source>
        <dbReference type="Pfam" id="PF00590"/>
    </source>
</evidence>
<organism evidence="2 3">
    <name type="scientific">Shewanella corallii</name>
    <dbReference type="NCBI Taxonomy" id="560080"/>
    <lineage>
        <taxon>Bacteria</taxon>
        <taxon>Pseudomonadati</taxon>
        <taxon>Pseudomonadota</taxon>
        <taxon>Gammaproteobacteria</taxon>
        <taxon>Alteromonadales</taxon>
        <taxon>Shewanellaceae</taxon>
        <taxon>Shewanella</taxon>
    </lineage>
</organism>
<dbReference type="InterPro" id="IPR014777">
    <property type="entry name" value="4pyrrole_Mease_sub1"/>
</dbReference>
<name>A0ABT0NAI4_9GAMM</name>
<dbReference type="Pfam" id="PF00590">
    <property type="entry name" value="TP_methylase"/>
    <property type="match status" value="1"/>
</dbReference>
<dbReference type="GO" id="GO:0032259">
    <property type="term" value="P:methylation"/>
    <property type="evidence" value="ECO:0007669"/>
    <property type="project" value="UniProtKB-KW"/>
</dbReference>
<dbReference type="RefSeq" id="WP_249250004.1">
    <property type="nucleotide sequence ID" value="NZ_JAKIKT010000007.1"/>
</dbReference>
<dbReference type="CDD" id="cd19916">
    <property type="entry name" value="OphMA_like"/>
    <property type="match status" value="1"/>
</dbReference>
<comment type="caution">
    <text evidence="2">The sequence shown here is derived from an EMBL/GenBank/DDBJ whole genome shotgun (WGS) entry which is preliminary data.</text>
</comment>